<organism evidence="11 12">
    <name type="scientific">Selenomonas ruminantium</name>
    <dbReference type="NCBI Taxonomy" id="971"/>
    <lineage>
        <taxon>Bacteria</taxon>
        <taxon>Bacillati</taxon>
        <taxon>Bacillota</taxon>
        <taxon>Negativicutes</taxon>
        <taxon>Selenomonadales</taxon>
        <taxon>Selenomonadaceae</taxon>
        <taxon>Selenomonas</taxon>
    </lineage>
</organism>
<dbReference type="GO" id="GO:0051301">
    <property type="term" value="P:cell division"/>
    <property type="evidence" value="ECO:0007669"/>
    <property type="project" value="UniProtKB-KW"/>
</dbReference>
<name>A0A1H4A0F2_SELRU</name>
<feature type="region of interest" description="Disordered" evidence="8">
    <location>
        <begin position="1"/>
        <end position="22"/>
    </location>
</feature>
<feature type="domain" description="POTRA" evidence="10">
    <location>
        <begin position="54"/>
        <end position="122"/>
    </location>
</feature>
<sequence>MDEKEIAEAEEQELGNQFPPPKRIRRSPRRLLKGLAFLIICGGIMSIIVYSPLFTLQRVVLTGNTYLNEEDILTSGRLHKGEPLFQLQTSEVTQNLMKDLRIESAVVRRRVPDTLEIEVKERMPVATVACEYGYLDLDRQGKVIGSYKKLRKMPIPLITGTKMHDMYIGDDNKDKRVAKVLEFLSQLDEEALNHLSEVNVTNPDAIMAYTNQAVQIRLGNFERWDEKAKLTRDFLLNLPHARHQIEYVDFSYTAPFIRLKDKLVDPDVKVNEKAQ</sequence>
<dbReference type="PROSITE" id="PS51779">
    <property type="entry name" value="POTRA"/>
    <property type="match status" value="1"/>
</dbReference>
<dbReference type="GO" id="GO:0005886">
    <property type="term" value="C:plasma membrane"/>
    <property type="evidence" value="ECO:0007669"/>
    <property type="project" value="TreeGrafter"/>
</dbReference>
<dbReference type="PANTHER" id="PTHR37820:SF1">
    <property type="entry name" value="CELL DIVISION PROTEIN FTSQ"/>
    <property type="match status" value="1"/>
</dbReference>
<evidence type="ECO:0000313" key="12">
    <source>
        <dbReference type="Proteomes" id="UP000183469"/>
    </source>
</evidence>
<protein>
    <submittedName>
        <fullName evidence="11">Cell division protein FtsQ</fullName>
    </submittedName>
</protein>
<reference evidence="11 12" key="1">
    <citation type="submission" date="2016-10" db="EMBL/GenBank/DDBJ databases">
        <authorList>
            <person name="de Groot N.N."/>
        </authorList>
    </citation>
    <scope>NUCLEOTIDE SEQUENCE [LARGE SCALE GENOMIC DNA]</scope>
    <source>
        <strain evidence="11 12">DSM 2872</strain>
    </source>
</reference>
<evidence type="ECO:0000256" key="7">
    <source>
        <dbReference type="ARBA" id="ARBA00023306"/>
    </source>
</evidence>
<dbReference type="Pfam" id="PF08478">
    <property type="entry name" value="POTRA_1"/>
    <property type="match status" value="1"/>
</dbReference>
<keyword evidence="6 9" id="KW-0472">Membrane</keyword>
<evidence type="ECO:0000256" key="4">
    <source>
        <dbReference type="ARBA" id="ARBA00022692"/>
    </source>
</evidence>
<dbReference type="Proteomes" id="UP000183469">
    <property type="component" value="Unassembled WGS sequence"/>
</dbReference>
<dbReference type="InterPro" id="IPR013685">
    <property type="entry name" value="POTRA_FtsQ_type"/>
</dbReference>
<evidence type="ECO:0000313" key="11">
    <source>
        <dbReference type="EMBL" id="SEA29081.1"/>
    </source>
</evidence>
<gene>
    <name evidence="11" type="ORF">SAMN05660648_02664</name>
</gene>
<dbReference type="InterPro" id="IPR050487">
    <property type="entry name" value="FtsQ_DivIB"/>
</dbReference>
<dbReference type="OrthoDB" id="1633656at2"/>
<dbReference type="EMBL" id="FNQG01000013">
    <property type="protein sequence ID" value="SEA29081.1"/>
    <property type="molecule type" value="Genomic_DNA"/>
</dbReference>
<evidence type="ECO:0000256" key="5">
    <source>
        <dbReference type="ARBA" id="ARBA00022989"/>
    </source>
</evidence>
<keyword evidence="2" id="KW-1003">Cell membrane</keyword>
<evidence type="ECO:0000256" key="2">
    <source>
        <dbReference type="ARBA" id="ARBA00022475"/>
    </source>
</evidence>
<dbReference type="Pfam" id="PF03799">
    <property type="entry name" value="FtsQ_DivIB_C"/>
    <property type="match status" value="1"/>
</dbReference>
<dbReference type="InterPro" id="IPR005548">
    <property type="entry name" value="Cell_div_FtsQ/DivIB_C"/>
</dbReference>
<proteinExistence type="predicted"/>
<keyword evidence="7" id="KW-0131">Cell cycle</keyword>
<accession>A0A1H4A0F2</accession>
<dbReference type="AlphaFoldDB" id="A0A1H4A0F2"/>
<keyword evidence="5 9" id="KW-1133">Transmembrane helix</keyword>
<dbReference type="InterPro" id="IPR034746">
    <property type="entry name" value="POTRA"/>
</dbReference>
<evidence type="ECO:0000256" key="1">
    <source>
        <dbReference type="ARBA" id="ARBA00004370"/>
    </source>
</evidence>
<evidence type="ECO:0000256" key="9">
    <source>
        <dbReference type="SAM" id="Phobius"/>
    </source>
</evidence>
<keyword evidence="4 9" id="KW-0812">Transmembrane</keyword>
<comment type="subcellular location">
    <subcellularLocation>
        <location evidence="1">Membrane</location>
    </subcellularLocation>
</comment>
<keyword evidence="3 11" id="KW-0132">Cell division</keyword>
<feature type="transmembrane region" description="Helical" evidence="9">
    <location>
        <begin position="31"/>
        <end position="53"/>
    </location>
</feature>
<dbReference type="Gene3D" id="3.10.20.310">
    <property type="entry name" value="membrane protein fhac"/>
    <property type="match status" value="1"/>
</dbReference>
<evidence type="ECO:0000259" key="10">
    <source>
        <dbReference type="PROSITE" id="PS51779"/>
    </source>
</evidence>
<evidence type="ECO:0000256" key="3">
    <source>
        <dbReference type="ARBA" id="ARBA00022618"/>
    </source>
</evidence>
<dbReference type="PANTHER" id="PTHR37820">
    <property type="entry name" value="CELL DIVISION PROTEIN DIVIB"/>
    <property type="match status" value="1"/>
</dbReference>
<evidence type="ECO:0000256" key="8">
    <source>
        <dbReference type="SAM" id="MobiDB-lite"/>
    </source>
</evidence>
<dbReference type="RefSeq" id="WP_081350090.1">
    <property type="nucleotide sequence ID" value="NZ_FNQG01000013.1"/>
</dbReference>
<evidence type="ECO:0000256" key="6">
    <source>
        <dbReference type="ARBA" id="ARBA00023136"/>
    </source>
</evidence>